<dbReference type="KEGG" id="acan:ACA1_309480"/>
<dbReference type="SUPFAM" id="SSF51905">
    <property type="entry name" value="FAD/NAD(P)-binding domain"/>
    <property type="match status" value="1"/>
</dbReference>
<feature type="transmembrane region" description="Helical" evidence="1">
    <location>
        <begin position="6"/>
        <end position="31"/>
    </location>
</feature>
<proteinExistence type="predicted"/>
<dbReference type="RefSeq" id="XP_004334520.1">
    <property type="nucleotide sequence ID" value="XM_004334472.1"/>
</dbReference>
<keyword evidence="1" id="KW-0472">Membrane</keyword>
<dbReference type="OrthoDB" id="424974at2759"/>
<name>L8GHQ0_ACACF</name>
<dbReference type="AlphaFoldDB" id="L8GHQ0"/>
<dbReference type="InterPro" id="IPR050407">
    <property type="entry name" value="Geranylgeranyl_reductase"/>
</dbReference>
<evidence type="ECO:0000256" key="1">
    <source>
        <dbReference type="SAM" id="Phobius"/>
    </source>
</evidence>
<reference evidence="3 4" key="1">
    <citation type="journal article" date="2013" name="Genome Biol.">
        <title>Genome of Acanthamoeba castellanii highlights extensive lateral gene transfer and early evolution of tyrosine kinase signaling.</title>
        <authorList>
            <person name="Clarke M."/>
            <person name="Lohan A.J."/>
            <person name="Liu B."/>
            <person name="Lagkouvardos I."/>
            <person name="Roy S."/>
            <person name="Zafar N."/>
            <person name="Bertelli C."/>
            <person name="Schilde C."/>
            <person name="Kianianmomeni A."/>
            <person name="Burglin T.R."/>
            <person name="Frech C."/>
            <person name="Turcotte B."/>
            <person name="Kopec K.O."/>
            <person name="Synnott J.M."/>
            <person name="Choo C."/>
            <person name="Paponov I."/>
            <person name="Finkler A."/>
            <person name="Soon Heng Tan C."/>
            <person name="Hutchins A.P."/>
            <person name="Weinmeier T."/>
            <person name="Rattei T."/>
            <person name="Chu J.S."/>
            <person name="Gimenez G."/>
            <person name="Irimia M."/>
            <person name="Rigden D.J."/>
            <person name="Fitzpatrick D.A."/>
            <person name="Lorenzo-Morales J."/>
            <person name="Bateman A."/>
            <person name="Chiu C.H."/>
            <person name="Tang P."/>
            <person name="Hegemann P."/>
            <person name="Fromm H."/>
            <person name="Raoult D."/>
            <person name="Greub G."/>
            <person name="Miranda-Saavedra D."/>
            <person name="Chen N."/>
            <person name="Nash P."/>
            <person name="Ginger M.L."/>
            <person name="Horn M."/>
            <person name="Schaap P."/>
            <person name="Caler L."/>
            <person name="Loftus B."/>
        </authorList>
    </citation>
    <scope>NUCLEOTIDE SEQUENCE [LARGE SCALE GENOMIC DNA]</scope>
    <source>
        <strain evidence="3 4">Neff</strain>
    </source>
</reference>
<dbReference type="Gene3D" id="3.50.50.60">
    <property type="entry name" value="FAD/NAD(P)-binding domain"/>
    <property type="match status" value="1"/>
</dbReference>
<dbReference type="PANTHER" id="PTHR42685:SF22">
    <property type="entry name" value="CONDITIONED MEDIUM FACTOR RECEPTOR 1"/>
    <property type="match status" value="1"/>
</dbReference>
<feature type="domain" description="FAD-binding" evidence="2">
    <location>
        <begin position="53"/>
        <end position="212"/>
    </location>
</feature>
<sequence length="475" mass="51865">MVLDFVFAHPIISLVAGVVLYFVAKSVLFSSKPVKRSIPKGKYNDKNKEKEFYDVAIVGAGPSGATMAYYLAKGGIKPLVLEKKQFPRDKYCGDAVCKTAIEILMDMGLYEKLIKENKAKVADSGGLVSPGGISYIGRSHEQLGEIPAAIAIKRCQEVGADLKENSPVADAKFDKEKGLWTVILEDGVTTYQARTLVCADGATSKLAMQLGVVKGAPNGACSRAFVEGGTHNLKADGVVFYNTGLLPGYAALFKHPNDELNYCCYLIPGNPLVTNDDLAYWHEYLIKEDPNVSKALGNKFKIERMRAGSLRLGGVPTSSGDHLLIVGDAAGMIDPLTGEGIHHAMEGGKIAAEFMLEAIAAGNFSAEAMQIYHERWMERFGNDFTWSMNICQFLYRFPVLIDAATAAVRRKGDKFLARWADIMTGRVPKTALLKPEFVIVITFELFILLAKKLTGQYKGVIYNTGAHSVQKKKTN</sequence>
<dbReference type="PRINTS" id="PR00420">
    <property type="entry name" value="RNGMNOXGNASE"/>
</dbReference>
<keyword evidence="3" id="KW-0675">Receptor</keyword>
<dbReference type="InterPro" id="IPR002938">
    <property type="entry name" value="FAD-bd"/>
</dbReference>
<dbReference type="Proteomes" id="UP000011083">
    <property type="component" value="Unassembled WGS sequence"/>
</dbReference>
<dbReference type="GO" id="GO:0071949">
    <property type="term" value="F:FAD binding"/>
    <property type="evidence" value="ECO:0007669"/>
    <property type="project" value="InterPro"/>
</dbReference>
<dbReference type="GeneID" id="14913019"/>
<protein>
    <submittedName>
        <fullName evidence="3">CMF receptor CMFR1, putative</fullName>
    </submittedName>
</protein>
<dbReference type="OMA" id="VWYWLIP"/>
<dbReference type="PANTHER" id="PTHR42685">
    <property type="entry name" value="GERANYLGERANYL DIPHOSPHATE REDUCTASE"/>
    <property type="match status" value="1"/>
</dbReference>
<evidence type="ECO:0000259" key="2">
    <source>
        <dbReference type="Pfam" id="PF01494"/>
    </source>
</evidence>
<keyword evidence="4" id="KW-1185">Reference proteome</keyword>
<dbReference type="Pfam" id="PF01494">
    <property type="entry name" value="FAD_binding_3"/>
    <property type="match status" value="1"/>
</dbReference>
<evidence type="ECO:0000313" key="3">
    <source>
        <dbReference type="EMBL" id="ELR12507.1"/>
    </source>
</evidence>
<keyword evidence="1" id="KW-1133">Transmembrane helix</keyword>
<dbReference type="VEuPathDB" id="AmoebaDB:ACA1_309480"/>
<evidence type="ECO:0000313" key="4">
    <source>
        <dbReference type="Proteomes" id="UP000011083"/>
    </source>
</evidence>
<keyword evidence="1" id="KW-0812">Transmembrane</keyword>
<accession>L8GHQ0</accession>
<dbReference type="InterPro" id="IPR036188">
    <property type="entry name" value="FAD/NAD-bd_sf"/>
</dbReference>
<gene>
    <name evidence="3" type="ORF">ACA1_309480</name>
</gene>
<organism evidence="3 4">
    <name type="scientific">Acanthamoeba castellanii (strain ATCC 30010 / Neff)</name>
    <dbReference type="NCBI Taxonomy" id="1257118"/>
    <lineage>
        <taxon>Eukaryota</taxon>
        <taxon>Amoebozoa</taxon>
        <taxon>Discosea</taxon>
        <taxon>Longamoebia</taxon>
        <taxon>Centramoebida</taxon>
        <taxon>Acanthamoebidae</taxon>
        <taxon>Acanthamoeba</taxon>
    </lineage>
</organism>
<dbReference type="EMBL" id="KB008111">
    <property type="protein sequence ID" value="ELR12507.1"/>
    <property type="molecule type" value="Genomic_DNA"/>
</dbReference>